<keyword evidence="3" id="KW-1185">Reference proteome</keyword>
<feature type="compositionally biased region" description="Basic and acidic residues" evidence="1">
    <location>
        <begin position="20"/>
        <end position="30"/>
    </location>
</feature>
<feature type="compositionally biased region" description="Polar residues" evidence="1">
    <location>
        <begin position="1"/>
        <end position="12"/>
    </location>
</feature>
<feature type="region of interest" description="Disordered" evidence="1">
    <location>
        <begin position="89"/>
        <end position="114"/>
    </location>
</feature>
<dbReference type="InterPro" id="IPR035940">
    <property type="entry name" value="CAP_sf"/>
</dbReference>
<proteinExistence type="predicted"/>
<evidence type="ECO:0000256" key="1">
    <source>
        <dbReference type="SAM" id="MobiDB-lite"/>
    </source>
</evidence>
<gene>
    <name evidence="2" type="ORF">KIN20_014150</name>
</gene>
<dbReference type="SUPFAM" id="SSF55797">
    <property type="entry name" value="PR-1-like"/>
    <property type="match status" value="1"/>
</dbReference>
<reference evidence="2" key="1">
    <citation type="submission" date="2021-06" db="EMBL/GenBank/DDBJ databases">
        <title>Parelaphostrongylus tenuis whole genome reference sequence.</title>
        <authorList>
            <person name="Garwood T.J."/>
            <person name="Larsen P.A."/>
            <person name="Fountain-Jones N.M."/>
            <person name="Garbe J.R."/>
            <person name="Macchietto M.G."/>
            <person name="Kania S.A."/>
            <person name="Gerhold R.W."/>
            <person name="Richards J.E."/>
            <person name="Wolf T.M."/>
        </authorList>
    </citation>
    <scope>NUCLEOTIDE SEQUENCE</scope>
    <source>
        <strain evidence="2">MNPRO001-30</strain>
        <tissue evidence="2">Meninges</tissue>
    </source>
</reference>
<evidence type="ECO:0000313" key="2">
    <source>
        <dbReference type="EMBL" id="KAJ1356431.1"/>
    </source>
</evidence>
<protein>
    <submittedName>
        <fullName evidence="2">Uncharacterized protein</fullName>
    </submittedName>
</protein>
<dbReference type="Proteomes" id="UP001196413">
    <property type="component" value="Unassembled WGS sequence"/>
</dbReference>
<dbReference type="AlphaFoldDB" id="A0AAD5MYK6"/>
<feature type="region of interest" description="Disordered" evidence="1">
    <location>
        <begin position="1"/>
        <end position="37"/>
    </location>
</feature>
<dbReference type="EMBL" id="JAHQIW010002803">
    <property type="protein sequence ID" value="KAJ1356431.1"/>
    <property type="molecule type" value="Genomic_DNA"/>
</dbReference>
<evidence type="ECO:0000313" key="3">
    <source>
        <dbReference type="Proteomes" id="UP001196413"/>
    </source>
</evidence>
<dbReference type="Gene3D" id="3.40.33.10">
    <property type="entry name" value="CAP"/>
    <property type="match status" value="1"/>
</dbReference>
<comment type="caution">
    <text evidence="2">The sequence shown here is derived from an EMBL/GenBank/DDBJ whole genome shotgun (WGS) entry which is preliminary data.</text>
</comment>
<accession>A0AAD5MYK6</accession>
<feature type="compositionally biased region" description="Low complexity" evidence="1">
    <location>
        <begin position="97"/>
        <end position="114"/>
    </location>
</feature>
<organism evidence="2 3">
    <name type="scientific">Parelaphostrongylus tenuis</name>
    <name type="common">Meningeal worm</name>
    <dbReference type="NCBI Taxonomy" id="148309"/>
    <lineage>
        <taxon>Eukaryota</taxon>
        <taxon>Metazoa</taxon>
        <taxon>Ecdysozoa</taxon>
        <taxon>Nematoda</taxon>
        <taxon>Chromadorea</taxon>
        <taxon>Rhabditida</taxon>
        <taxon>Rhabditina</taxon>
        <taxon>Rhabditomorpha</taxon>
        <taxon>Strongyloidea</taxon>
        <taxon>Metastrongylidae</taxon>
        <taxon>Parelaphostrongylus</taxon>
    </lineage>
</organism>
<name>A0AAD5MYK6_PARTN</name>
<sequence length="114" mass="13011">MTNTSQFNTTKPKGNKRLKEKKDNNSEHLRSCNGTDEEAKDYILQQHNQTLKTGLKWDCELEKKAEQAGRNCPKTLTNCSEDYAIERSKPSRKVSPSTTTFEETATSAEVTFHR</sequence>